<sequence>MDEIKYELDWSGQRPDVEFEDSGSRITVPFDPERIDVVTRNPTVALLLSRVKRGQLDLAPDFQRYAGIWNDVNQSKLIESLLLRIPLPTFYAAEGVDGDDDYWSVVDGIQRLTAISRFMIPDAVALEPLRLKGLGYLGQLNGLRFDELPNRLKTRLEETEVVLHLIRKTTPEEVKFNIFARINTGGMPLSAQELRHALIPGRGRELLAQLAEAPSFLNATSRSVGTSRMADREMVLRFIAFYLSDPSEYRSQDFDGFLRDAMRVVNGLPESRVEQVRDAFSAAMVAARSIFDKHAFRKQKSGTDWRHPINKALFETVAVNLATRSPEQVEELVRRRAEVNQAMIELMADPDFDRAVSVSTGDVAKVRLRFARVDDVLSEFEGIA</sequence>
<evidence type="ECO:0000313" key="2">
    <source>
        <dbReference type="EMBL" id="QUF07344.1"/>
    </source>
</evidence>
<reference evidence="2" key="1">
    <citation type="submission" date="2021-04" db="EMBL/GenBank/DDBJ databases">
        <title>Genomic sequence of Actinosynnema pretiosum subsp. pretiosum ATCC 31280 (C-14919).</title>
        <authorList>
            <person name="Bai L."/>
            <person name="Wang X."/>
            <person name="Xiao Y."/>
        </authorList>
    </citation>
    <scope>NUCLEOTIDE SEQUENCE</scope>
    <source>
        <strain evidence="2">ATCC 31280</strain>
    </source>
</reference>
<name>A0AA45LBP9_9PSEU</name>
<dbReference type="PANTHER" id="PTHR39639">
    <property type="entry name" value="CHROMOSOME 16, WHOLE GENOME SHOTGUN SEQUENCE"/>
    <property type="match status" value="1"/>
</dbReference>
<dbReference type="Proteomes" id="UP000677152">
    <property type="component" value="Chromosome"/>
</dbReference>
<evidence type="ECO:0000313" key="3">
    <source>
        <dbReference type="Proteomes" id="UP000677152"/>
    </source>
</evidence>
<dbReference type="EMBL" id="CP073249">
    <property type="protein sequence ID" value="QUF07344.1"/>
    <property type="molecule type" value="Genomic_DNA"/>
</dbReference>
<organism evidence="2 3">
    <name type="scientific">Actinosynnema pretiosum subsp. pretiosum</name>
    <dbReference type="NCBI Taxonomy" id="103721"/>
    <lineage>
        <taxon>Bacteria</taxon>
        <taxon>Bacillati</taxon>
        <taxon>Actinomycetota</taxon>
        <taxon>Actinomycetes</taxon>
        <taxon>Pseudonocardiales</taxon>
        <taxon>Pseudonocardiaceae</taxon>
        <taxon>Actinosynnema</taxon>
    </lineage>
</organism>
<accession>A0AA45LBP9</accession>
<dbReference type="AlphaFoldDB" id="A0AA45LBP9"/>
<dbReference type="Pfam" id="PF03235">
    <property type="entry name" value="GmrSD_N"/>
    <property type="match status" value="1"/>
</dbReference>
<feature type="domain" description="GmrSD restriction endonucleases N-terminal" evidence="1">
    <location>
        <begin position="47"/>
        <end position="199"/>
    </location>
</feature>
<dbReference type="InterPro" id="IPR004919">
    <property type="entry name" value="GmrSD_N"/>
</dbReference>
<gene>
    <name evidence="2" type="ORF">KCV87_15715</name>
</gene>
<protein>
    <submittedName>
        <fullName evidence="2">DUF262 domain-containing protein</fullName>
    </submittedName>
</protein>
<proteinExistence type="predicted"/>
<dbReference type="PANTHER" id="PTHR39639:SF1">
    <property type="entry name" value="DUF262 DOMAIN-CONTAINING PROTEIN"/>
    <property type="match status" value="1"/>
</dbReference>
<evidence type="ECO:0000259" key="1">
    <source>
        <dbReference type="Pfam" id="PF03235"/>
    </source>
</evidence>